<dbReference type="CDD" id="cd18800">
    <property type="entry name" value="SF2_C_EcoR124I-like"/>
    <property type="match status" value="1"/>
</dbReference>
<evidence type="ECO:0000256" key="3">
    <source>
        <dbReference type="ARBA" id="ARBA00011296"/>
    </source>
</evidence>
<dbReference type="AlphaFoldDB" id="A0A1I0W7C2"/>
<evidence type="ECO:0000256" key="6">
    <source>
        <dbReference type="ARBA" id="ARBA00022747"/>
    </source>
</evidence>
<dbReference type="SUPFAM" id="SSF52540">
    <property type="entry name" value="P-loop containing nucleoside triphosphate hydrolases"/>
    <property type="match status" value="2"/>
</dbReference>
<name>A0A1I0W7C2_9PSEU</name>
<dbReference type="RefSeq" id="WP_091669329.1">
    <property type="nucleotide sequence ID" value="NZ_FOKG01000001.1"/>
</dbReference>
<dbReference type="Pfam" id="PF18766">
    <property type="entry name" value="SWI2_SNF2"/>
    <property type="match status" value="1"/>
</dbReference>
<keyword evidence="14" id="KW-1185">Reference proteome</keyword>
<keyword evidence="7" id="KW-0255">Endonuclease</keyword>
<dbReference type="GO" id="GO:0003677">
    <property type="term" value="F:DNA binding"/>
    <property type="evidence" value="ECO:0007669"/>
    <property type="project" value="UniProtKB-KW"/>
</dbReference>
<keyword evidence="9 11" id="KW-0067">ATP-binding</keyword>
<keyword evidence="6 11" id="KW-0680">Restriction system</keyword>
<evidence type="ECO:0000313" key="14">
    <source>
        <dbReference type="Proteomes" id="UP000243799"/>
    </source>
</evidence>
<keyword evidence="4" id="KW-0540">Nuclease</keyword>
<sequence>MSGGFSEAALEEHALESLGELAWYVAEGKKIAPGSGERDSWDDLVLYGRLREAVARLNPLLPDSAVDEAVSIVTTPTSRDAKAENRQVHEYLTKGIRKVVYTDAFGVEQNPTIRLLGRDPADNDWLAVNQVTATDGEHKRRFDLVLYVNGMPLAMFELKNASNPYTDLAGAHAQIMTYVEELPMAFRYNMACVVSDGITARYGTAFSPFEQYLPWNVDDEGKPVKQPGQDYTELPLNLVTYGLFNQQRMLDLLVGYVAFADDENGVVKRIARPHQYFAVTKAVGKTVEAVRGHGLAGVVWHTQGSGKSIEMELYTNQVLKHPALGNPTIVVITDRADLDDQLYSTFATSGLLTAEPVQMYSREQLRTELSNRTIGGIYFTTLQKFGRSKQEREAGRDHPLLSERHNIIVIVDEAHRSHYDDLDGYARHLRDALPNATMIAFTGTPISGVKDTRKVFGDYIDIYDLSRAVDDGATVPVYYQSRLIQVNLPDDLDPEIIDERADQATAGLDDAERERIQQTVAAMNALYGAPDRLEKLARDLVEHWEERSQQMRKFIGGPGKGMIVGATREICANLYAQIKELRPEWHHDDLDKGKIKVVYTGDASEKNAVIKTHIRRPSANKAIQQRMRDADDDLELVIVQSMWLTGFDAPPLHTMYLDKPMRGAALMQALARVNRTFHSKDAGLLVGYAPLTENLYAALAEYTATDQETKPLGRELDEAIAQARELYETIDKTILARYDWKAELASGHPKAFINAVSGAVNYLRDPENPDNQVGPEELSAGERFRQASAKLSRFYALCSSSGEMNDYRDGIAFFEAVRVWMAKWDAEERAASGQPIPADVALYLRQLTAGAIEAGGVTDLYEAAGIPRPNLAHLDEAFIERMQQSRNPHLAIEALRQLIEQEMRKVTKHNVVRQQSFTDRLIELMRKYTNQNLTAAEVIAEMVAMAREVSADSRRGEQFTPTLSPNELAFYDAVAQDETAVNVMGTGKLADIARDLVKSLQRNVTTDWVSRDDVRAKLRSTIKRLLAIHGYPPDAEPEATQLVLNQMETFAEEWSPAKGH</sequence>
<dbReference type="InterPro" id="IPR040980">
    <property type="entry name" value="SWI2_SNF2"/>
</dbReference>
<dbReference type="NCBIfam" id="TIGR00348">
    <property type="entry name" value="hsdR"/>
    <property type="match status" value="1"/>
</dbReference>
<dbReference type="CDD" id="cd22332">
    <property type="entry name" value="HsdR_N"/>
    <property type="match status" value="1"/>
</dbReference>
<comment type="catalytic activity">
    <reaction evidence="1 11">
        <text>Endonucleolytic cleavage of DNA to give random double-stranded fragments with terminal 5'-phosphates, ATP is simultaneously hydrolyzed.</text>
        <dbReference type="EC" id="3.1.21.3"/>
    </reaction>
</comment>
<dbReference type="SMART" id="SM00487">
    <property type="entry name" value="DEXDc"/>
    <property type="match status" value="1"/>
</dbReference>
<keyword evidence="5 11" id="KW-0547">Nucleotide-binding</keyword>
<dbReference type="Gene3D" id="3.40.50.300">
    <property type="entry name" value="P-loop containing nucleotide triphosphate hydrolases"/>
    <property type="match status" value="3"/>
</dbReference>
<protein>
    <recommendedName>
        <fullName evidence="11">Type I restriction enzyme endonuclease subunit</fullName>
        <shortName evidence="11">R protein</shortName>
        <ecNumber evidence="11">3.1.21.3</ecNumber>
    </recommendedName>
</protein>
<evidence type="ECO:0000313" key="13">
    <source>
        <dbReference type="EMBL" id="SFA84217.1"/>
    </source>
</evidence>
<dbReference type="InterPro" id="IPR027417">
    <property type="entry name" value="P-loop_NTPase"/>
</dbReference>
<dbReference type="InterPro" id="IPR014001">
    <property type="entry name" value="Helicase_ATP-bd"/>
</dbReference>
<dbReference type="GO" id="GO:0005524">
    <property type="term" value="F:ATP binding"/>
    <property type="evidence" value="ECO:0007669"/>
    <property type="project" value="UniProtKB-KW"/>
</dbReference>
<dbReference type="EMBL" id="FOKG01000001">
    <property type="protein sequence ID" value="SFA84217.1"/>
    <property type="molecule type" value="Genomic_DNA"/>
</dbReference>
<reference evidence="14" key="1">
    <citation type="submission" date="2016-10" db="EMBL/GenBank/DDBJ databases">
        <authorList>
            <person name="Varghese N."/>
            <person name="Submissions S."/>
        </authorList>
    </citation>
    <scope>NUCLEOTIDE SEQUENCE [LARGE SCALE GENOMIC DNA]</scope>
    <source>
        <strain evidence="14">CGMCC 4.3568</strain>
    </source>
</reference>
<dbReference type="InterPro" id="IPR007409">
    <property type="entry name" value="Restrct_endonuc_type1_HsdR_N"/>
</dbReference>
<dbReference type="PANTHER" id="PTHR30195">
    <property type="entry name" value="TYPE I SITE-SPECIFIC DEOXYRIBONUCLEASE PROTEIN SUBUNIT M AND R"/>
    <property type="match status" value="1"/>
</dbReference>
<evidence type="ECO:0000256" key="7">
    <source>
        <dbReference type="ARBA" id="ARBA00022759"/>
    </source>
</evidence>
<dbReference type="Pfam" id="PF22679">
    <property type="entry name" value="T1R_D3-like"/>
    <property type="match status" value="1"/>
</dbReference>
<comment type="similarity">
    <text evidence="2 11">Belongs to the HsdR family.</text>
</comment>
<organism evidence="13 14">
    <name type="scientific">Amycolatopsis marina</name>
    <dbReference type="NCBI Taxonomy" id="490629"/>
    <lineage>
        <taxon>Bacteria</taxon>
        <taxon>Bacillati</taxon>
        <taxon>Actinomycetota</taxon>
        <taxon>Actinomycetes</taxon>
        <taxon>Pseudonocardiales</taxon>
        <taxon>Pseudonocardiaceae</taxon>
        <taxon>Amycolatopsis</taxon>
    </lineage>
</organism>
<dbReference type="OrthoDB" id="9758243at2"/>
<keyword evidence="8 11" id="KW-0378">Hydrolase</keyword>
<dbReference type="GO" id="GO:0009035">
    <property type="term" value="F:type I site-specific deoxyribonuclease activity"/>
    <property type="evidence" value="ECO:0007669"/>
    <property type="project" value="UniProtKB-EC"/>
</dbReference>
<dbReference type="PROSITE" id="PS51192">
    <property type="entry name" value="HELICASE_ATP_BIND_1"/>
    <property type="match status" value="1"/>
</dbReference>
<gene>
    <name evidence="13" type="ORF">SAMN05216266_101782</name>
</gene>
<dbReference type="GO" id="GO:0009307">
    <property type="term" value="P:DNA restriction-modification system"/>
    <property type="evidence" value="ECO:0007669"/>
    <property type="project" value="UniProtKB-KW"/>
</dbReference>
<evidence type="ECO:0000259" key="12">
    <source>
        <dbReference type="PROSITE" id="PS51192"/>
    </source>
</evidence>
<evidence type="ECO:0000256" key="1">
    <source>
        <dbReference type="ARBA" id="ARBA00000851"/>
    </source>
</evidence>
<comment type="subunit">
    <text evidence="3 11">The type I restriction/modification system is composed of three polypeptides R, M and S.</text>
</comment>
<dbReference type="InterPro" id="IPR021810">
    <property type="entry name" value="T1RH-like_C"/>
</dbReference>
<comment type="function">
    <text evidence="11">Subunit R is required for both nuclease and ATPase activities, but not for modification.</text>
</comment>
<dbReference type="InterPro" id="IPR055180">
    <property type="entry name" value="HsdR_RecA-like_helicase_dom_2"/>
</dbReference>
<evidence type="ECO:0000256" key="5">
    <source>
        <dbReference type="ARBA" id="ARBA00022741"/>
    </source>
</evidence>
<accession>A0A1I0W7C2</accession>
<dbReference type="PANTHER" id="PTHR30195:SF15">
    <property type="entry name" value="TYPE I RESTRICTION ENZYME HINDI ENDONUCLEASE SUBUNIT"/>
    <property type="match status" value="1"/>
</dbReference>
<evidence type="ECO:0000256" key="10">
    <source>
        <dbReference type="ARBA" id="ARBA00023125"/>
    </source>
</evidence>
<dbReference type="Pfam" id="PF04313">
    <property type="entry name" value="HSDR_N"/>
    <property type="match status" value="1"/>
</dbReference>
<dbReference type="Pfam" id="PF11867">
    <property type="entry name" value="T1RH-like_C"/>
    <property type="match status" value="1"/>
</dbReference>
<dbReference type="Gene3D" id="3.90.1570.50">
    <property type="match status" value="1"/>
</dbReference>
<dbReference type="CDD" id="cd18030">
    <property type="entry name" value="DEXHc_RE_I_HsdR"/>
    <property type="match status" value="1"/>
</dbReference>
<dbReference type="InterPro" id="IPR004473">
    <property type="entry name" value="Restrct_endonuc_typeI_HsdR"/>
</dbReference>
<keyword evidence="10 11" id="KW-0238">DNA-binding</keyword>
<evidence type="ECO:0000256" key="9">
    <source>
        <dbReference type="ARBA" id="ARBA00022840"/>
    </source>
</evidence>
<evidence type="ECO:0000256" key="4">
    <source>
        <dbReference type="ARBA" id="ARBA00022722"/>
    </source>
</evidence>
<feature type="domain" description="Helicase ATP-binding" evidence="12">
    <location>
        <begin position="288"/>
        <end position="463"/>
    </location>
</feature>
<dbReference type="InterPro" id="IPR051268">
    <property type="entry name" value="Type-I_R_enzyme_R_subunit"/>
</dbReference>
<proteinExistence type="inferred from homology"/>
<evidence type="ECO:0000256" key="8">
    <source>
        <dbReference type="ARBA" id="ARBA00022801"/>
    </source>
</evidence>
<dbReference type="STRING" id="490629.SAMN05216266_101782"/>
<evidence type="ECO:0000256" key="2">
    <source>
        <dbReference type="ARBA" id="ARBA00008598"/>
    </source>
</evidence>
<evidence type="ECO:0000256" key="11">
    <source>
        <dbReference type="RuleBase" id="RU364115"/>
    </source>
</evidence>
<dbReference type="EC" id="3.1.21.3" evidence="11"/>
<dbReference type="Proteomes" id="UP000243799">
    <property type="component" value="Unassembled WGS sequence"/>
</dbReference>